<dbReference type="Gene3D" id="3.40.50.10090">
    <property type="match status" value="1"/>
</dbReference>
<organism evidence="2 3">
    <name type="scientific">Caenibius tardaugens NBRC 16725</name>
    <dbReference type="NCBI Taxonomy" id="1219035"/>
    <lineage>
        <taxon>Bacteria</taxon>
        <taxon>Pseudomonadati</taxon>
        <taxon>Pseudomonadota</taxon>
        <taxon>Alphaproteobacteria</taxon>
        <taxon>Sphingomonadales</taxon>
        <taxon>Erythrobacteraceae</taxon>
        <taxon>Caenibius</taxon>
    </lineage>
</organism>
<reference evidence="2 3" key="1">
    <citation type="submission" date="2013-09" db="EMBL/GenBank/DDBJ databases">
        <title>Whole genome shotgun sequence of Novosphingobium tardaugens NBRC 16725.</title>
        <authorList>
            <person name="Isaki S."/>
            <person name="Hosoyama A."/>
            <person name="Tsuchikane K."/>
            <person name="Katsumata H."/>
            <person name="Ando Y."/>
            <person name="Yamazaki S."/>
            <person name="Fujita N."/>
        </authorList>
    </citation>
    <scope>NUCLEOTIDE SEQUENCE [LARGE SCALE GENOMIC DNA]</scope>
    <source>
        <strain evidence="2 3">NBRC 16725</strain>
    </source>
</reference>
<dbReference type="GO" id="GO:0033014">
    <property type="term" value="P:tetrapyrrole biosynthetic process"/>
    <property type="evidence" value="ECO:0007669"/>
    <property type="project" value="InterPro"/>
</dbReference>
<dbReference type="Pfam" id="PF02602">
    <property type="entry name" value="HEM4"/>
    <property type="match status" value="1"/>
</dbReference>
<dbReference type="InterPro" id="IPR003754">
    <property type="entry name" value="4pyrrol_synth_uPrphyn_synth"/>
</dbReference>
<dbReference type="AlphaFoldDB" id="U2ZQR4"/>
<evidence type="ECO:0000259" key="1">
    <source>
        <dbReference type="Pfam" id="PF02602"/>
    </source>
</evidence>
<feature type="domain" description="Tetrapyrrole biosynthesis uroporphyrinogen III synthase" evidence="1">
    <location>
        <begin position="47"/>
        <end position="217"/>
    </location>
</feature>
<dbReference type="InterPro" id="IPR036108">
    <property type="entry name" value="4pyrrol_syn_uPrphyn_synt_sf"/>
</dbReference>
<dbReference type="EMBL" id="BASZ01000001">
    <property type="protein sequence ID" value="GAD47719.1"/>
    <property type="molecule type" value="Genomic_DNA"/>
</dbReference>
<sequence>MTARAFAIRPEPGLQATLTAARALGLRIHGEALFAIRPVPWVAPAGPIDGLLIGSANALRHGGEGLAQWRHLPVYAVGPATAEAVRQAGFAVAAVGEGRLQPVLDRLQGQEMTLLRLTGAEHVPLYPPAGIGIVTRIVYENAPLPMRDALVAQLHEGGVVLLHSAVAARHLAMECDRHGIDRGKLGLAALSQRIAVAAGEGWRCCRVAATPGEADLLALAKDMCH</sequence>
<dbReference type="OrthoDB" id="7424801at2"/>
<comment type="caution">
    <text evidence="2">The sequence shown here is derived from an EMBL/GenBank/DDBJ whole genome shotgun (WGS) entry which is preliminary data.</text>
</comment>
<dbReference type="Proteomes" id="UP000016568">
    <property type="component" value="Unassembled WGS sequence"/>
</dbReference>
<dbReference type="CDD" id="cd06578">
    <property type="entry name" value="HemD"/>
    <property type="match status" value="1"/>
</dbReference>
<protein>
    <submittedName>
        <fullName evidence="2">Putative uroporphyrinogen-III synthase</fullName>
    </submittedName>
</protein>
<dbReference type="SUPFAM" id="SSF69618">
    <property type="entry name" value="HemD-like"/>
    <property type="match status" value="1"/>
</dbReference>
<keyword evidence="3" id="KW-1185">Reference proteome</keyword>
<dbReference type="KEGG" id="ntd:EGO55_14680"/>
<gene>
    <name evidence="2" type="ORF">NT2_01_04930</name>
</gene>
<dbReference type="RefSeq" id="WP_021688626.1">
    <property type="nucleotide sequence ID" value="NZ_BASZ01000001.1"/>
</dbReference>
<name>U2ZQR4_9SPHN</name>
<accession>U2ZQR4</accession>
<proteinExistence type="predicted"/>
<dbReference type="GO" id="GO:0004852">
    <property type="term" value="F:uroporphyrinogen-III synthase activity"/>
    <property type="evidence" value="ECO:0007669"/>
    <property type="project" value="InterPro"/>
</dbReference>
<evidence type="ECO:0000313" key="3">
    <source>
        <dbReference type="Proteomes" id="UP000016568"/>
    </source>
</evidence>
<dbReference type="eggNOG" id="COG1587">
    <property type="taxonomic scope" value="Bacteria"/>
</dbReference>
<evidence type="ECO:0000313" key="2">
    <source>
        <dbReference type="EMBL" id="GAD47719.1"/>
    </source>
</evidence>